<comment type="caution">
    <text evidence="1">The sequence shown here is derived from an EMBL/GenBank/DDBJ whole genome shotgun (WGS) entry which is preliminary data.</text>
</comment>
<proteinExistence type="predicted"/>
<organism evidence="1 2">
    <name type="scientific">Paramuricea clavata</name>
    <name type="common">Red gorgonian</name>
    <name type="synonym">Violescent sea-whip</name>
    <dbReference type="NCBI Taxonomy" id="317549"/>
    <lineage>
        <taxon>Eukaryota</taxon>
        <taxon>Metazoa</taxon>
        <taxon>Cnidaria</taxon>
        <taxon>Anthozoa</taxon>
        <taxon>Octocorallia</taxon>
        <taxon>Malacalcyonacea</taxon>
        <taxon>Plexauridae</taxon>
        <taxon>Paramuricea</taxon>
    </lineage>
</organism>
<reference evidence="1" key="1">
    <citation type="submission" date="2020-04" db="EMBL/GenBank/DDBJ databases">
        <authorList>
            <person name="Alioto T."/>
            <person name="Alioto T."/>
            <person name="Gomez Garrido J."/>
        </authorList>
    </citation>
    <scope>NUCLEOTIDE SEQUENCE</scope>
    <source>
        <strain evidence="1">A484AB</strain>
    </source>
</reference>
<feature type="non-terminal residue" evidence="1">
    <location>
        <position position="99"/>
    </location>
</feature>
<dbReference type="AlphaFoldDB" id="A0A6S7KF91"/>
<gene>
    <name evidence="1" type="ORF">PACLA_8A008433</name>
</gene>
<dbReference type="EMBL" id="CACRXK020035144">
    <property type="protein sequence ID" value="CAB4044496.1"/>
    <property type="molecule type" value="Genomic_DNA"/>
</dbReference>
<accession>A0A6S7KF91</accession>
<protein>
    <submittedName>
        <fullName evidence="1">Uncharacterized protein</fullName>
    </submittedName>
</protein>
<dbReference type="PANTHER" id="PTHR47018:SF3">
    <property type="entry name" value="MYCBP-ASSOCIATED PROTEIN"/>
    <property type="match status" value="1"/>
</dbReference>
<keyword evidence="2" id="KW-1185">Reference proteome</keyword>
<dbReference type="PANTHER" id="PTHR47018">
    <property type="entry name" value="CXC DOMAIN-CONTAINING PROTEIN-RELATED"/>
    <property type="match status" value="1"/>
</dbReference>
<dbReference type="OrthoDB" id="5984884at2759"/>
<sequence>MAVRMFNNSGLIKKGIGKHCDGNPFSRKNINLMNLVSNMEVPENAKDDILLRDEKGTEKFEEFVSERVVASTAKMSIWDPMKKIKPKTFTTCRKKTQCK</sequence>
<evidence type="ECO:0000313" key="2">
    <source>
        <dbReference type="Proteomes" id="UP001152795"/>
    </source>
</evidence>
<name>A0A6S7KF91_PARCT</name>
<evidence type="ECO:0000313" key="1">
    <source>
        <dbReference type="EMBL" id="CAB4044496.1"/>
    </source>
</evidence>
<dbReference type="Proteomes" id="UP001152795">
    <property type="component" value="Unassembled WGS sequence"/>
</dbReference>